<protein>
    <submittedName>
        <fullName evidence="2">Uncharacterized protein</fullName>
    </submittedName>
</protein>
<feature type="region of interest" description="Disordered" evidence="1">
    <location>
        <begin position="52"/>
        <end position="92"/>
    </location>
</feature>
<gene>
    <name evidence="2" type="ORF">SMF913_25342</name>
</gene>
<dbReference type="RefSeq" id="WP_102935832.1">
    <property type="nucleotide sequence ID" value="NZ_BAAAHF010000020.1"/>
</dbReference>
<dbReference type="Proteomes" id="UP000236520">
    <property type="component" value="Unassembled WGS sequence"/>
</dbReference>
<evidence type="ECO:0000313" key="3">
    <source>
        <dbReference type="Proteomes" id="UP000236520"/>
    </source>
</evidence>
<dbReference type="EMBL" id="LJIW01000002">
    <property type="protein sequence ID" value="PNG89877.1"/>
    <property type="molecule type" value="Genomic_DNA"/>
</dbReference>
<feature type="compositionally biased region" description="Basic residues" evidence="1">
    <location>
        <begin position="66"/>
        <end position="83"/>
    </location>
</feature>
<dbReference type="AlphaFoldDB" id="A0A2J7YPB8"/>
<comment type="caution">
    <text evidence="2">The sequence shown here is derived from an EMBL/GenBank/DDBJ whole genome shotgun (WGS) entry which is preliminary data.</text>
</comment>
<dbReference type="GeneID" id="303179686"/>
<accession>A0A2J7YPB8</accession>
<keyword evidence="3" id="KW-1185">Reference proteome</keyword>
<organism evidence="2 3">
    <name type="scientific">Streptomyces malaysiensis</name>
    <dbReference type="NCBI Taxonomy" id="92644"/>
    <lineage>
        <taxon>Bacteria</taxon>
        <taxon>Bacillati</taxon>
        <taxon>Actinomycetota</taxon>
        <taxon>Actinomycetes</taxon>
        <taxon>Kitasatosporales</taxon>
        <taxon>Streptomycetaceae</taxon>
        <taxon>Streptomyces</taxon>
        <taxon>Streptomyces violaceusniger group</taxon>
    </lineage>
</organism>
<evidence type="ECO:0000313" key="2">
    <source>
        <dbReference type="EMBL" id="PNG89877.1"/>
    </source>
</evidence>
<sequence>MPKSSHNRSRLLARRRLAVTIGVLTAIAILVPLGLLPSYWIDLAALALAAAASPQADTHHTAITDRRRHRNRTTNQRPHHRHHNGQDRRGTE</sequence>
<name>A0A2J7YPB8_STRMQ</name>
<reference evidence="2 3" key="1">
    <citation type="submission" date="2015-09" db="EMBL/GenBank/DDBJ databases">
        <title>Genome sequence, genome mining and natural product profiling of a biocontrol bacterium Streptomyces malaysiensis F913.</title>
        <authorList>
            <person name="Xu Y."/>
            <person name="Wei J."/>
            <person name="Xie J."/>
            <person name="Li T."/>
            <person name="Zhou Z."/>
        </authorList>
    </citation>
    <scope>NUCLEOTIDE SEQUENCE [LARGE SCALE GENOMIC DNA]</scope>
    <source>
        <strain evidence="2 3">F913</strain>
    </source>
</reference>
<proteinExistence type="predicted"/>
<evidence type="ECO:0000256" key="1">
    <source>
        <dbReference type="SAM" id="MobiDB-lite"/>
    </source>
</evidence>